<dbReference type="AlphaFoldDB" id="Q1K077"/>
<evidence type="ECO:0008006" key="3">
    <source>
        <dbReference type="Google" id="ProtNLM"/>
    </source>
</evidence>
<proteinExistence type="predicted"/>
<evidence type="ECO:0000313" key="2">
    <source>
        <dbReference type="Proteomes" id="UP000005695"/>
    </source>
</evidence>
<name>Q1K077_DESA6</name>
<sequence>MANTAQIEFTAKNSTNAVIKAIQQDVANLSTIAAQMAAQMSTALDQVTASLQRNQKETKTSEQRYNEFLAKGEVVTDRLAQSFETLSVRSTAAILKEQKEAVAAYDKIRNSGVASADEIARAKNAMKTAVSRTNRELKSLGATAASSNSQVFSLGGSVSALAGKFLILELAVRQVSRLVDTLFFDFNATLETAGLGIATSYMTAGQYIDDATGKALEGQAALRAAQNDAAAMTEKLQVANFQTLATLDQLIRAYQETLPVAMAQGFNRDQVEAFTTAMVQAAGAIGVNLNMLGEETRSILTGAIDPKTSRVATVLGLRNEDIAEVKANGGDLFDYLMDKLAAYQIAGIESQKTWEGLWSNTADIFKQVTGRIGKPVFEQIKIDLAALAKDVFKLNEETGTLEWNPGFVETAAQLGDMFERSYDILKRLIALGTSDEAQWLGKIALRAAEGAVLVAETMVSGTPQTVPSPSAFVDLGTAEEQKRQKSNTGITYVQNDSGTDEEAVAKAEKAAKDRASALKRYELELTAMQGDEIATRLAQVDAWVEQQRALLEKAGLSAAEIDQRMADTYAAAEQKKTAITTEAAEKRAAALAEFEAQITDLTGSELEQRLAATDRWLKEQLDLLEQAGLSAAEYEQSSVDATRAAEAEKNRIRRESAAEAAQIRAAARENEINASLSEVDRSERTGGMGEEEALTRRLELYSQLRDVQQETLNEMDRATDADAWYAQLDALNATRDALVELQEQMQELNGTFEEGFSGAINDWTDNVATAFEAGEAMANSTAENMQGAFEQLLFDAQRGELDSLGDYWDQFAQGIQRTFAQIVSQQIVTQILKALGLTQKENLSTTTSEVAATTSLTAAMTAQVAVAAKLTAAYWALAAAKAAAGASGGGGASAGSAAGSTAASSTTTVVAHTGGLILHGGGEVYVPRFHIGGLASDEVPAILQTRERVLSREQNKTFDRLDAWLKGGAGSSSPNFTIVESANAGASVSYDDDGNYEIMIEDFERDMTSRMSRNAGVARAFDARYGRRR</sequence>
<evidence type="ECO:0000313" key="1">
    <source>
        <dbReference type="EMBL" id="EAT16064.1"/>
    </source>
</evidence>
<gene>
    <name evidence="1" type="ORF">Dace_2365</name>
</gene>
<accession>Q1K077</accession>
<dbReference type="Proteomes" id="UP000005695">
    <property type="component" value="Unassembled WGS sequence"/>
</dbReference>
<reference evidence="1" key="2">
    <citation type="submission" date="2006-05" db="EMBL/GenBank/DDBJ databases">
        <title>Sequencing of the draft genome and assembly of Desulfuromonas acetoxidans DSM 684.</title>
        <authorList>
            <consortium name="US DOE Joint Genome Institute (JGI-PGF)"/>
            <person name="Copeland A."/>
            <person name="Lucas S."/>
            <person name="Lapidus A."/>
            <person name="Barry K."/>
            <person name="Detter J.C."/>
            <person name="Glavina del Rio T."/>
            <person name="Hammon N."/>
            <person name="Israni S."/>
            <person name="Dalin E."/>
            <person name="Tice H."/>
            <person name="Bruce D."/>
            <person name="Pitluck S."/>
            <person name="Richardson P."/>
        </authorList>
    </citation>
    <scope>NUCLEOTIDE SEQUENCE [LARGE SCALE GENOMIC DNA]</scope>
    <source>
        <strain evidence="1">DSM 684</strain>
    </source>
</reference>
<protein>
    <recommendedName>
        <fullName evidence="3">Bacteriophage tail tape measure C-terminal domain-containing protein</fullName>
    </recommendedName>
</protein>
<reference evidence="1" key="1">
    <citation type="submission" date="2006-05" db="EMBL/GenBank/DDBJ databases">
        <title>Annotation of the draft genome assembly of Desulfuromonas acetoxidans DSM 684.</title>
        <authorList>
            <consortium name="US DOE Joint Genome Institute (JGI-ORNL)"/>
            <person name="Larimer F."/>
            <person name="Land M."/>
            <person name="Hauser L."/>
        </authorList>
    </citation>
    <scope>NUCLEOTIDE SEQUENCE [LARGE SCALE GENOMIC DNA]</scope>
    <source>
        <strain evidence="1">DSM 684</strain>
    </source>
</reference>
<dbReference type="RefSeq" id="WP_005999985.1">
    <property type="nucleotide sequence ID" value="NZ_AAEW02000007.1"/>
</dbReference>
<dbReference type="OrthoDB" id="8695541at2"/>
<keyword evidence="2" id="KW-1185">Reference proteome</keyword>
<organism evidence="1 2">
    <name type="scientific">Desulfuromonas acetoxidans (strain DSM 684 / 11070)</name>
    <dbReference type="NCBI Taxonomy" id="281689"/>
    <lineage>
        <taxon>Bacteria</taxon>
        <taxon>Pseudomonadati</taxon>
        <taxon>Thermodesulfobacteriota</taxon>
        <taxon>Desulfuromonadia</taxon>
        <taxon>Desulfuromonadales</taxon>
        <taxon>Desulfuromonadaceae</taxon>
        <taxon>Desulfuromonas</taxon>
    </lineage>
</organism>
<dbReference type="EMBL" id="AAEW02000007">
    <property type="protein sequence ID" value="EAT16064.1"/>
    <property type="molecule type" value="Genomic_DNA"/>
</dbReference>
<comment type="caution">
    <text evidence="1">The sequence shown here is derived from an EMBL/GenBank/DDBJ whole genome shotgun (WGS) entry which is preliminary data.</text>
</comment>